<reference evidence="4 5" key="1">
    <citation type="submission" date="2016-07" db="EMBL/GenBank/DDBJ databases">
        <title>Multiple horizontal gene transfer events from other fungi enriched the ability of initially mycotrophic Trichoderma (Ascomycota) to feed on dead plant biomass.</title>
        <authorList>
            <consortium name="DOE Joint Genome Institute"/>
            <person name="Aerts A."/>
            <person name="Atanasova L."/>
            <person name="Chenthamara K."/>
            <person name="Zhang J."/>
            <person name="Grujic M."/>
            <person name="Henrissat B."/>
            <person name="Kuo A."/>
            <person name="Salamov A."/>
            <person name="Lipzen A."/>
            <person name="Labutti K."/>
            <person name="Barry K."/>
            <person name="Miao Y."/>
            <person name="Rahimi M.J."/>
            <person name="Shen Q."/>
            <person name="Grigoriev I.V."/>
            <person name="Kubicek C.P."/>
            <person name="Druzhinina I.S."/>
        </authorList>
    </citation>
    <scope>NUCLEOTIDE SEQUENCE [LARGE SCALE GENOMIC DNA]</scope>
    <source>
        <strain evidence="4 5">CBS 226.95</strain>
    </source>
</reference>
<dbReference type="Pfam" id="PF24883">
    <property type="entry name" value="NPHP3_N"/>
    <property type="match status" value="1"/>
</dbReference>
<dbReference type="GO" id="GO:0003824">
    <property type="term" value="F:catalytic activity"/>
    <property type="evidence" value="ECO:0007669"/>
    <property type="project" value="InterPro"/>
</dbReference>
<dbReference type="InterPro" id="IPR056884">
    <property type="entry name" value="NPHP3-like_N"/>
</dbReference>
<accession>A0A2T3ZSB3</accession>
<dbReference type="SUPFAM" id="SSF53167">
    <property type="entry name" value="Purine and uridine phosphorylases"/>
    <property type="match status" value="1"/>
</dbReference>
<evidence type="ECO:0000256" key="1">
    <source>
        <dbReference type="ARBA" id="ARBA00022737"/>
    </source>
</evidence>
<dbReference type="Gene3D" id="3.40.50.300">
    <property type="entry name" value="P-loop containing nucleotide triphosphate hydrolases"/>
    <property type="match status" value="1"/>
</dbReference>
<name>A0A2T3ZSB3_TRIHA</name>
<gene>
    <name evidence="4" type="ORF">M431DRAFT_514240</name>
</gene>
<keyword evidence="5" id="KW-1185">Reference proteome</keyword>
<feature type="region of interest" description="Disordered" evidence="2">
    <location>
        <begin position="1581"/>
        <end position="1608"/>
    </location>
</feature>
<evidence type="ECO:0000313" key="4">
    <source>
        <dbReference type="EMBL" id="PTB47678.1"/>
    </source>
</evidence>
<dbReference type="InterPro" id="IPR035994">
    <property type="entry name" value="Nucleoside_phosphorylase_sf"/>
</dbReference>
<dbReference type="GO" id="GO:0009116">
    <property type="term" value="P:nucleoside metabolic process"/>
    <property type="evidence" value="ECO:0007669"/>
    <property type="project" value="InterPro"/>
</dbReference>
<feature type="region of interest" description="Disordered" evidence="2">
    <location>
        <begin position="1512"/>
        <end position="1544"/>
    </location>
</feature>
<dbReference type="GeneID" id="36628752"/>
<protein>
    <recommendedName>
        <fullName evidence="3">NACHT domain-containing protein</fullName>
    </recommendedName>
</protein>
<dbReference type="FunFam" id="3.40.50.300:FF:001638">
    <property type="entry name" value="NACHT and WD40 domain protein"/>
    <property type="match status" value="1"/>
</dbReference>
<proteinExistence type="predicted"/>
<organism evidence="4 5">
    <name type="scientific">Trichoderma harzianum CBS 226.95</name>
    <dbReference type="NCBI Taxonomy" id="983964"/>
    <lineage>
        <taxon>Eukaryota</taxon>
        <taxon>Fungi</taxon>
        <taxon>Dikarya</taxon>
        <taxon>Ascomycota</taxon>
        <taxon>Pezizomycotina</taxon>
        <taxon>Sordariomycetes</taxon>
        <taxon>Hypocreomycetidae</taxon>
        <taxon>Hypocreales</taxon>
        <taxon>Hypocreaceae</taxon>
        <taxon>Trichoderma</taxon>
    </lineage>
</organism>
<dbReference type="PANTHER" id="PTHR10039">
    <property type="entry name" value="AMELOGENIN"/>
    <property type="match status" value="1"/>
</dbReference>
<feature type="compositionally biased region" description="Basic and acidic residues" evidence="2">
    <location>
        <begin position="1535"/>
        <end position="1544"/>
    </location>
</feature>
<evidence type="ECO:0000259" key="3">
    <source>
        <dbReference type="PROSITE" id="PS50837"/>
    </source>
</evidence>
<dbReference type="InterPro" id="IPR015943">
    <property type="entry name" value="WD40/YVTN_repeat-like_dom_sf"/>
</dbReference>
<dbReference type="SUPFAM" id="SSF63829">
    <property type="entry name" value="Calcium-dependent phosphotriesterase"/>
    <property type="match status" value="1"/>
</dbReference>
<feature type="domain" description="NACHT" evidence="3">
    <location>
        <begin position="438"/>
        <end position="660"/>
    </location>
</feature>
<dbReference type="Gene3D" id="2.130.10.10">
    <property type="entry name" value="YVTN repeat-like/Quinoprotein amine dehydrogenase"/>
    <property type="match status" value="3"/>
</dbReference>
<dbReference type="InterPro" id="IPR027417">
    <property type="entry name" value="P-loop_NTPase"/>
</dbReference>
<dbReference type="SMART" id="SM00320">
    <property type="entry name" value="WD40"/>
    <property type="match status" value="4"/>
</dbReference>
<dbReference type="STRING" id="983964.A0A2T3ZSB3"/>
<dbReference type="PROSITE" id="PS50837">
    <property type="entry name" value="NACHT"/>
    <property type="match status" value="1"/>
</dbReference>
<dbReference type="Gene3D" id="3.40.50.1580">
    <property type="entry name" value="Nucleoside phosphorylase domain"/>
    <property type="match status" value="1"/>
</dbReference>
<dbReference type="InterPro" id="IPR007111">
    <property type="entry name" value="NACHT_NTPase"/>
</dbReference>
<dbReference type="SUPFAM" id="SSF82171">
    <property type="entry name" value="DPP6 N-terminal domain-like"/>
    <property type="match status" value="1"/>
</dbReference>
<evidence type="ECO:0000256" key="2">
    <source>
        <dbReference type="SAM" id="MobiDB-lite"/>
    </source>
</evidence>
<dbReference type="Proteomes" id="UP000241690">
    <property type="component" value="Unassembled WGS sequence"/>
</dbReference>
<dbReference type="PANTHER" id="PTHR10039:SF14">
    <property type="entry name" value="NACHT DOMAIN-CONTAINING PROTEIN"/>
    <property type="match status" value="1"/>
</dbReference>
<dbReference type="SUPFAM" id="SSF52540">
    <property type="entry name" value="P-loop containing nucleoside triphosphate hydrolases"/>
    <property type="match status" value="1"/>
</dbReference>
<keyword evidence="1" id="KW-0677">Repeat</keyword>
<dbReference type="EMBL" id="KZ679710">
    <property type="protein sequence ID" value="PTB47678.1"/>
    <property type="molecule type" value="Genomic_DNA"/>
</dbReference>
<dbReference type="InterPro" id="IPR001680">
    <property type="entry name" value="WD40_rpt"/>
</dbReference>
<evidence type="ECO:0000313" key="5">
    <source>
        <dbReference type="Proteomes" id="UP000241690"/>
    </source>
</evidence>
<dbReference type="RefSeq" id="XP_024767355.1">
    <property type="nucleotide sequence ID" value="XM_024920183.1"/>
</dbReference>
<sequence length="1608" mass="180602">MAADKVSRPTSRDEFEIAIVCTRALEYDAICLLLDGFWDIDGDPFGRARGDLNTYTTGYMGKYNIVVVLLCNSGKANSASTSASLRSSYPRIELLLLTGICEGVPDANGEELLLGDVVISETVVQYDLNSLFNDALKRRNTLEDRQGRANNNIRKFIANFKTEMGLQRLEEKATLHLEQIQSLVSEAKYRQRRKGATYIYPGFETDILFESTHCHRHYNSSQCVCADYNQEEDLHAVCDEARYLDCEQTGCELSSLKHRDRLHQKRLLEDGGNLKSAQNPSIFFGRFGSGDTAFNSGVHRDSLAKTHGIVAFEMEGAGVWDELPCIIVKGVSDYGDGHKTRKWAEWQNFAAATAASVARALIERYPQTDKSPVTELKADAVHSQLQENKTCLDALFITNPEDDKQRIEDTKGGLLLDAYIWIMRNEEFMQWLNDPETRLLWIKGDPGKGKTMLLCGIINELKSANPRGNIYYFLCQATDVRVNNASAILRGLLHMMIVQQPSLISYIKDEYNRSGKSAFEGTNSWVVLSRLFEQMLRDDSLNESILVIDALDECMEDLIQLLEIMVRNSSSSSQVKWLVSSRNEADIQEALAVAENKSTVSLELNAESVSTAIATYIRHKVQLLADKKGYKQSTRERIERYLADNASGTFLWVALVCALLEKVPRSDPLPKAADFPPALDQLYERMINRVCDSSISDISRRVLAIATVAHRPLTKEELVPLINTGHYNEIIQPSEYDWEDMLGHCGSFLTMRSDTIYFVHQSAKDFLIKEGSQRLFPHGMEYVHGEIFEASIAAMRNILRKDIYSLVDPVFSMDNLAQHTLSNDPLIPIKYSCAYWIDHFAQSIFKTRTVTLDSFMSHELLYAFLKEKFIYWLEALSLLGGISDGIAGMRRLEQLVVGSGTPELLKLVRDACKFIQTFGCAIADHPLQVYVSALSFSPSQSLTRYQFKKQAPKWIQAFAEGETEWTPSSRIYDSSKYIYGLAVSCCGTWIASRHFGATVTIWETYSGKIIRELDALLGASLTERDMNDYFHSGAFNVWFSPWNSEELATSCCERRDYSQFVIWNFTTGKALQQLRIKDDVVTFSYPSSTPHLLCFLSKKHRHSENIEDYSNDNGFTASFWNTKTGEIIKKIQLQKSSPQPIFAIFSPTDDSTIALYREPHVEILNIDTASTMQILTNTIGDIEGMEFSPDGSSLAIHKWMRSTSSSEPSINVVILADALSGEIEWSYQSEWNLLDVSFSPDGKLLAIGGDQGVELISTVFGKCLRKIRIMSTFLVFSSDGSKMYSANWFAISVIDTDQESFARTGAGDNSLGQKIIDRRSISLSPDGKLIASAFTNNPVIEVMEIGSTNSTYYLKILDPIQDTVRKLLFSPDSKKLFVISRNGFITWDISSKPAKTLSMWIHPSNLEFCMSSLVLSLDAKRIASTLIISGTSDLSYVQVWDIGSENCLLDLQTRGKESDVLQLRFSPDNRQLAISYSDRDFGIKVEIWDIASYSATQAINLSWHDLHGNFQISNTGPGPWNPPDEGGQEDEETPEEVKEEVPRNKEGDVIAQAMFYIAELYFICHDPALMVATRGLQGRHSRINVGPRSQSGSGRRESTSIPIDAGTN</sequence>